<dbReference type="PIRSF" id="PIRSF010372">
    <property type="entry name" value="PaiB"/>
    <property type="match status" value="1"/>
</dbReference>
<evidence type="ECO:0000313" key="1">
    <source>
        <dbReference type="EMBL" id="KCV82359.1"/>
    </source>
</evidence>
<accession>A0A058ZL67</accession>
<dbReference type="SUPFAM" id="SSF50475">
    <property type="entry name" value="FMN-binding split barrel"/>
    <property type="match status" value="1"/>
</dbReference>
<dbReference type="PANTHER" id="PTHR35802:SF1">
    <property type="entry name" value="PROTEASE SYNTHASE AND SPORULATION PROTEIN PAI 2"/>
    <property type="match status" value="1"/>
</dbReference>
<dbReference type="AlphaFoldDB" id="A0A058ZL67"/>
<dbReference type="eggNOG" id="COG2808">
    <property type="taxonomic scope" value="Bacteria"/>
</dbReference>
<reference evidence="1 2" key="1">
    <citation type="submission" date="2013-04" db="EMBL/GenBank/DDBJ databases">
        <title>Shimia sp. 22II-S11-Z10 Genome Sequencing.</title>
        <authorList>
            <person name="Lai Q."/>
            <person name="Li G."/>
            <person name="Shao Z."/>
        </authorList>
    </citation>
    <scope>NUCLEOTIDE SEQUENCE [LARGE SCALE GENOMIC DNA]</scope>
    <source>
        <strain evidence="2">22II-S11-Z10</strain>
    </source>
</reference>
<dbReference type="RefSeq" id="WP_035250264.1">
    <property type="nucleotide sequence ID" value="NZ_AQQY01000004.1"/>
</dbReference>
<keyword evidence="2" id="KW-1185">Reference proteome</keyword>
<proteinExistence type="predicted"/>
<gene>
    <name evidence="1" type="ORF">ATO10_08212</name>
</gene>
<dbReference type="InterPro" id="IPR012349">
    <property type="entry name" value="Split_barrel_FMN-bd"/>
</dbReference>
<dbReference type="PATRIC" id="fig|1461693.3.peg.1670"/>
<dbReference type="OrthoDB" id="9794948at2"/>
<dbReference type="STRING" id="1461693.ATO10_08212"/>
<sequence>MHPNPAFRKTEPQRNLAFARQRGFGVLSINSDPAPLISHVPFILNAEGTQADLHLVRSNPIARMGGGAAVLAVSGPDGYVSPDWYEVDDQVPTWNYVAVHLRGTLELRPQETLLPHLQQLSDQFEAQLAPKPIWKTEKVSQPALDKLLRMIVPARLTIETVDGTWKLNQNKTAEARQNAATQIAQSPIGTELAALAELMKNAF</sequence>
<dbReference type="Pfam" id="PF04299">
    <property type="entry name" value="FMN_bind_2"/>
    <property type="match status" value="1"/>
</dbReference>
<dbReference type="PANTHER" id="PTHR35802">
    <property type="entry name" value="PROTEASE SYNTHASE AND SPORULATION PROTEIN PAI 2"/>
    <property type="match status" value="1"/>
</dbReference>
<dbReference type="Gene3D" id="2.30.110.10">
    <property type="entry name" value="Electron Transport, Fmn-binding Protein, Chain A"/>
    <property type="match status" value="1"/>
</dbReference>
<protein>
    <submittedName>
        <fullName evidence="1">Negative transcriptional regulator</fullName>
    </submittedName>
</protein>
<name>A0A058ZL67_9RHOB</name>
<dbReference type="EMBL" id="AQQY01000004">
    <property type="protein sequence ID" value="KCV82359.1"/>
    <property type="molecule type" value="Genomic_DNA"/>
</dbReference>
<comment type="caution">
    <text evidence="1">The sequence shown here is derived from an EMBL/GenBank/DDBJ whole genome shotgun (WGS) entry which is preliminary data.</text>
</comment>
<organism evidence="1 2">
    <name type="scientific">Actibacterium atlanticum</name>
    <dbReference type="NCBI Taxonomy" id="1461693"/>
    <lineage>
        <taxon>Bacteria</taxon>
        <taxon>Pseudomonadati</taxon>
        <taxon>Pseudomonadota</taxon>
        <taxon>Alphaproteobacteria</taxon>
        <taxon>Rhodobacterales</taxon>
        <taxon>Roseobacteraceae</taxon>
        <taxon>Actibacterium</taxon>
    </lineage>
</organism>
<evidence type="ECO:0000313" key="2">
    <source>
        <dbReference type="Proteomes" id="UP000024836"/>
    </source>
</evidence>
<dbReference type="InterPro" id="IPR007396">
    <property type="entry name" value="TR_PAI2-type"/>
</dbReference>
<dbReference type="Proteomes" id="UP000024836">
    <property type="component" value="Unassembled WGS sequence"/>
</dbReference>